<dbReference type="InterPro" id="IPR029044">
    <property type="entry name" value="Nucleotide-diphossugar_trans"/>
</dbReference>
<organism evidence="3 4">
    <name type="scientific">Algoriphagus iocasae</name>
    <dbReference type="NCBI Taxonomy" id="1836499"/>
    <lineage>
        <taxon>Bacteria</taxon>
        <taxon>Pseudomonadati</taxon>
        <taxon>Bacteroidota</taxon>
        <taxon>Cytophagia</taxon>
        <taxon>Cytophagales</taxon>
        <taxon>Cyclobacteriaceae</taxon>
        <taxon>Algoriphagus</taxon>
    </lineage>
</organism>
<dbReference type="InterPro" id="IPR001173">
    <property type="entry name" value="Glyco_trans_2-like"/>
</dbReference>
<dbReference type="PANTHER" id="PTHR22916:SF67">
    <property type="entry name" value="COLANIC ACID BIOSYNTHESIS GLYCOSYL TRANSFERASE WCAE-RELATED"/>
    <property type="match status" value="1"/>
</dbReference>
<dbReference type="PANTHER" id="PTHR22916">
    <property type="entry name" value="GLYCOSYLTRANSFERASE"/>
    <property type="match status" value="1"/>
</dbReference>
<dbReference type="EMBL" id="JACIJO010000003">
    <property type="protein sequence ID" value="MBB6327815.1"/>
    <property type="molecule type" value="Genomic_DNA"/>
</dbReference>
<evidence type="ECO:0000313" key="4">
    <source>
        <dbReference type="Proteomes" id="UP000588604"/>
    </source>
</evidence>
<dbReference type="AlphaFoldDB" id="A0A841MZC8"/>
<keyword evidence="1" id="KW-0812">Transmembrane</keyword>
<keyword evidence="1" id="KW-1133">Transmembrane helix</keyword>
<feature type="domain" description="Glycosyltransferase 2-like" evidence="2">
    <location>
        <begin position="8"/>
        <end position="124"/>
    </location>
</feature>
<dbReference type="GO" id="GO:0016758">
    <property type="term" value="F:hexosyltransferase activity"/>
    <property type="evidence" value="ECO:0007669"/>
    <property type="project" value="UniProtKB-ARBA"/>
</dbReference>
<protein>
    <submittedName>
        <fullName evidence="3">Glycosyltransferase involved in cell wall biosynthesis</fullName>
    </submittedName>
</protein>
<dbReference type="SUPFAM" id="SSF53448">
    <property type="entry name" value="Nucleotide-diphospho-sugar transferases"/>
    <property type="match status" value="1"/>
</dbReference>
<keyword evidence="1" id="KW-0472">Membrane</keyword>
<dbReference type="Pfam" id="PF00535">
    <property type="entry name" value="Glycos_transf_2"/>
    <property type="match status" value="1"/>
</dbReference>
<accession>A0A841MZC8</accession>
<keyword evidence="4" id="KW-1185">Reference proteome</keyword>
<comment type="caution">
    <text evidence="3">The sequence shown here is derived from an EMBL/GenBank/DDBJ whole genome shotgun (WGS) entry which is preliminary data.</text>
</comment>
<feature type="transmembrane region" description="Helical" evidence="1">
    <location>
        <begin position="215"/>
        <end position="237"/>
    </location>
</feature>
<dbReference type="Gene3D" id="3.90.550.10">
    <property type="entry name" value="Spore Coat Polysaccharide Biosynthesis Protein SpsA, Chain A"/>
    <property type="match status" value="1"/>
</dbReference>
<evidence type="ECO:0000256" key="1">
    <source>
        <dbReference type="SAM" id="Phobius"/>
    </source>
</evidence>
<gene>
    <name evidence="3" type="ORF">FHS59_003458</name>
</gene>
<name>A0A841MZC8_9BACT</name>
<evidence type="ECO:0000313" key="3">
    <source>
        <dbReference type="EMBL" id="MBB6327815.1"/>
    </source>
</evidence>
<keyword evidence="3" id="KW-0808">Transferase</keyword>
<reference evidence="3 4" key="1">
    <citation type="submission" date="2020-08" db="EMBL/GenBank/DDBJ databases">
        <title>Genomic Encyclopedia of Type Strains, Phase IV (KMG-IV): sequencing the most valuable type-strain genomes for metagenomic binning, comparative biology and taxonomic classification.</title>
        <authorList>
            <person name="Goeker M."/>
        </authorList>
    </citation>
    <scope>NUCLEOTIDE SEQUENCE [LARGE SCALE GENOMIC DNA]</scope>
    <source>
        <strain evidence="3 4">DSM 102044</strain>
    </source>
</reference>
<dbReference type="Proteomes" id="UP000588604">
    <property type="component" value="Unassembled WGS sequence"/>
</dbReference>
<proteinExistence type="predicted"/>
<sequence length="248" mass="28818">MSEGIELSIIIPNFNSGIQLDDTLASIFSKGSTVSFEVIIIDNLSIDKPRQYVDKYPQNLIVFQSESDSGIYDAMNKGIKLARGNWIIFIGAGDRIKIDQIILVFEGEIEQFDFVYGNVILTKSDQLYDGEFDLKKMLYKNICHQAIIYKATLFKSIGFYNVDYKIWADYLFNLEVFFNKDLNVKYFELVFCEFIGGGISNSQKDLLFSRRKKKLFLSLLMKYWTMPNIFIVFRYFLGIIRARFLNGK</sequence>
<dbReference type="RefSeq" id="WP_184496570.1">
    <property type="nucleotide sequence ID" value="NZ_JACIJO010000003.1"/>
</dbReference>
<evidence type="ECO:0000259" key="2">
    <source>
        <dbReference type="Pfam" id="PF00535"/>
    </source>
</evidence>